<proteinExistence type="predicted"/>
<dbReference type="RefSeq" id="WP_143653680.1">
    <property type="nucleotide sequence ID" value="NZ_FZOD01000113.1"/>
</dbReference>
<evidence type="ECO:0000313" key="2">
    <source>
        <dbReference type="EMBL" id="SNT64201.1"/>
    </source>
</evidence>
<keyword evidence="1" id="KW-1133">Transmembrane helix</keyword>
<feature type="transmembrane region" description="Helical" evidence="1">
    <location>
        <begin position="72"/>
        <end position="90"/>
    </location>
</feature>
<feature type="transmembrane region" description="Helical" evidence="1">
    <location>
        <begin position="96"/>
        <end position="117"/>
    </location>
</feature>
<evidence type="ECO:0000313" key="3">
    <source>
        <dbReference type="Proteomes" id="UP000198282"/>
    </source>
</evidence>
<dbReference type="EMBL" id="FZOD01000113">
    <property type="protein sequence ID" value="SNT64201.1"/>
    <property type="molecule type" value="Genomic_DNA"/>
</dbReference>
<reference evidence="2 3" key="1">
    <citation type="submission" date="2017-06" db="EMBL/GenBank/DDBJ databases">
        <authorList>
            <person name="Kim H.J."/>
            <person name="Triplett B.A."/>
        </authorList>
    </citation>
    <scope>NUCLEOTIDE SEQUENCE [LARGE SCALE GENOMIC DNA]</scope>
    <source>
        <strain evidence="2 3">CGMCC 4.2132</strain>
    </source>
</reference>
<keyword evidence="3" id="KW-1185">Reference proteome</keyword>
<evidence type="ECO:0000256" key="1">
    <source>
        <dbReference type="SAM" id="Phobius"/>
    </source>
</evidence>
<protein>
    <submittedName>
        <fullName evidence="2">Uncharacterized protein</fullName>
    </submittedName>
</protein>
<dbReference type="AlphaFoldDB" id="A0A239PAX5"/>
<organism evidence="2 3">
    <name type="scientific">Streptosporangium subroseum</name>
    <dbReference type="NCBI Taxonomy" id="106412"/>
    <lineage>
        <taxon>Bacteria</taxon>
        <taxon>Bacillati</taxon>
        <taxon>Actinomycetota</taxon>
        <taxon>Actinomycetes</taxon>
        <taxon>Streptosporangiales</taxon>
        <taxon>Streptosporangiaceae</taxon>
        <taxon>Streptosporangium</taxon>
    </lineage>
</organism>
<keyword evidence="1" id="KW-0472">Membrane</keyword>
<accession>A0A239PAX5</accession>
<sequence>MRDARSPGKARSGATVRWGLVLSVACAGTDIAVSVYRLPLGSTVAAVVLGLGILTLAATWPTWRGAVWARNTVVAAQTMAGLTGVPAFVLPKVPPIDVTISAARLIAALIVAGLLLTTTHPDT</sequence>
<keyword evidence="1" id="KW-0812">Transmembrane</keyword>
<feature type="transmembrane region" description="Helical" evidence="1">
    <location>
        <begin position="16"/>
        <end position="36"/>
    </location>
</feature>
<dbReference type="Proteomes" id="UP000198282">
    <property type="component" value="Unassembled WGS sequence"/>
</dbReference>
<name>A0A239PAX5_9ACTN</name>
<gene>
    <name evidence="2" type="ORF">SAMN05216276_11132</name>
</gene>
<feature type="transmembrane region" description="Helical" evidence="1">
    <location>
        <begin position="42"/>
        <end position="60"/>
    </location>
</feature>